<reference evidence="2 3" key="1">
    <citation type="submission" date="2024-04" db="EMBL/GenBank/DDBJ databases">
        <title>Kosakonia calanthae sp. nov., a halophilic bacterium isolated from leaves of Calanthe tiplacata.</title>
        <authorList>
            <person name="Wu P."/>
        </authorList>
    </citation>
    <scope>NUCLEOTIDE SEQUENCE [LARGE SCALE GENOMIC DNA]</scope>
    <source>
        <strain evidence="2 3">BYX6</strain>
    </source>
</reference>
<protein>
    <recommendedName>
        <fullName evidence="1">Tlde1 domain-containing protein</fullName>
    </recommendedName>
</protein>
<evidence type="ECO:0000313" key="3">
    <source>
        <dbReference type="Proteomes" id="UP001466893"/>
    </source>
</evidence>
<sequence>MLSGIDKYINNPNCSDIEKAAIPPGTYWIREYRQSASSRSHRSHALV</sequence>
<keyword evidence="3" id="KW-1185">Reference proteome</keyword>
<dbReference type="Pfam" id="PF10908">
    <property type="entry name" value="Tlde1_dom"/>
    <property type="match status" value="1"/>
</dbReference>
<proteinExistence type="predicted"/>
<feature type="domain" description="Tlde1" evidence="1">
    <location>
        <begin position="3"/>
        <end position="36"/>
    </location>
</feature>
<name>A0ABZ3BBD4_9ENTR</name>
<evidence type="ECO:0000313" key="2">
    <source>
        <dbReference type="EMBL" id="WZW00523.1"/>
    </source>
</evidence>
<organism evidence="2 3">
    <name type="scientific">Kosakonia calanthes</name>
    <dbReference type="NCBI Taxonomy" id="3139408"/>
    <lineage>
        <taxon>Bacteria</taxon>
        <taxon>Pseudomonadati</taxon>
        <taxon>Pseudomonadota</taxon>
        <taxon>Gammaproteobacteria</taxon>
        <taxon>Enterobacterales</taxon>
        <taxon>Enterobacteriaceae</taxon>
        <taxon>Kosakonia</taxon>
    </lineage>
</organism>
<gene>
    <name evidence="2" type="ORF">AAEY27_17240</name>
</gene>
<dbReference type="RefSeq" id="WP_342325621.1">
    <property type="nucleotide sequence ID" value="NZ_CP151800.1"/>
</dbReference>
<dbReference type="InterPro" id="IPR021225">
    <property type="entry name" value="Tlde1_dom"/>
</dbReference>
<accession>A0ABZ3BBD4</accession>
<dbReference type="Proteomes" id="UP001466893">
    <property type="component" value="Chromosome"/>
</dbReference>
<dbReference type="EMBL" id="CP151800">
    <property type="protein sequence ID" value="WZW00523.1"/>
    <property type="molecule type" value="Genomic_DNA"/>
</dbReference>
<evidence type="ECO:0000259" key="1">
    <source>
        <dbReference type="Pfam" id="PF10908"/>
    </source>
</evidence>